<gene>
    <name evidence="1" type="ORF">ACED33_06715</name>
</gene>
<proteinExistence type="predicted"/>
<evidence type="ECO:0000313" key="2">
    <source>
        <dbReference type="Proteomes" id="UP001569200"/>
    </source>
</evidence>
<organism evidence="1 2">
    <name type="scientific">Vibrio splendidus</name>
    <dbReference type="NCBI Taxonomy" id="29497"/>
    <lineage>
        <taxon>Bacteria</taxon>
        <taxon>Pseudomonadati</taxon>
        <taxon>Pseudomonadota</taxon>
        <taxon>Gammaproteobacteria</taxon>
        <taxon>Vibrionales</taxon>
        <taxon>Vibrionaceae</taxon>
        <taxon>Vibrio</taxon>
    </lineage>
</organism>
<evidence type="ECO:0000313" key="1">
    <source>
        <dbReference type="EMBL" id="MEZ8180361.1"/>
    </source>
</evidence>
<reference evidence="1 2" key="1">
    <citation type="submission" date="2024-06" db="EMBL/GenBank/DDBJ databases">
        <authorList>
            <person name="Steensen K."/>
            <person name="Seneca J."/>
            <person name="Bartlau N."/>
            <person name="Yu A.X."/>
            <person name="Polz M.F."/>
        </authorList>
    </citation>
    <scope>NUCLEOTIDE SEQUENCE [LARGE SCALE GENOMIC DNA]</scope>
    <source>
        <strain evidence="1 2">1F145</strain>
    </source>
</reference>
<dbReference type="EMBL" id="JBGOOW010000004">
    <property type="protein sequence ID" value="MEZ8180361.1"/>
    <property type="molecule type" value="Genomic_DNA"/>
</dbReference>
<protein>
    <submittedName>
        <fullName evidence="1">Uncharacterized protein</fullName>
    </submittedName>
</protein>
<sequence length="241" mass="27766">MIFWTPDVTPSFLNWSVSTTEPMVCCQTEEWNGTDYPELELRLSDISGMIPITLFVHNDGVEMAIDTIWRHVSANEELIWSYIEQQKRFRREVFYQQYKNGEQLDLGIYDCIDLLSLLDEKLMLFIRISDSIERHLLSWLNYAASTTTNIKILVLNSEGAKGLSRLKNLPQVILPQLSKNSIVETCSNAIHDLTGTRISDSELDFTYLNSSSLKEFITHTQAAVLCQSTPQHLKWLWVNQS</sequence>
<keyword evidence="2" id="KW-1185">Reference proteome</keyword>
<accession>A0ABV4LPH8</accession>
<dbReference type="Proteomes" id="UP001569200">
    <property type="component" value="Unassembled WGS sequence"/>
</dbReference>
<name>A0ABV4LPH8_VIBSP</name>
<dbReference type="RefSeq" id="WP_371690687.1">
    <property type="nucleotide sequence ID" value="NZ_JBGONW010000007.1"/>
</dbReference>
<comment type="caution">
    <text evidence="1">The sequence shown here is derived from an EMBL/GenBank/DDBJ whole genome shotgun (WGS) entry which is preliminary data.</text>
</comment>